<dbReference type="Proteomes" id="UP000593577">
    <property type="component" value="Unassembled WGS sequence"/>
</dbReference>
<keyword evidence="2" id="KW-1185">Reference proteome</keyword>
<protein>
    <submittedName>
        <fullName evidence="1">Uncharacterized protein</fullName>
    </submittedName>
</protein>
<sequence>MTTMKAPNSTNVKCMSIGEPNSIFNAPDFRSLSFSRLACLPEKPQKFPHLVSCNSVPPMANNITTKKIVPSFSFIYDDLGKITDQNTSGSISVRR</sequence>
<name>A0A7J8XFV7_GOSAI</name>
<accession>A0A7J8XFV7</accession>
<reference evidence="1 2" key="1">
    <citation type="journal article" date="2019" name="Genome Biol. Evol.">
        <title>Insights into the evolution of the New World diploid cottons (Gossypium, subgenus Houzingenia) based on genome sequencing.</title>
        <authorList>
            <person name="Grover C.E."/>
            <person name="Arick M.A. 2nd"/>
            <person name="Thrash A."/>
            <person name="Conover J.L."/>
            <person name="Sanders W.S."/>
            <person name="Peterson D.G."/>
            <person name="Frelichowski J.E."/>
            <person name="Scheffler J.A."/>
            <person name="Scheffler B.E."/>
            <person name="Wendel J.F."/>
        </authorList>
    </citation>
    <scope>NUCLEOTIDE SEQUENCE [LARGE SCALE GENOMIC DNA]</scope>
    <source>
        <strain evidence="1">185</strain>
        <tissue evidence="1">Leaf</tissue>
    </source>
</reference>
<evidence type="ECO:0000313" key="1">
    <source>
        <dbReference type="EMBL" id="MBA0686062.1"/>
    </source>
</evidence>
<gene>
    <name evidence="1" type="ORF">Goari_013683</name>
</gene>
<evidence type="ECO:0000313" key="2">
    <source>
        <dbReference type="Proteomes" id="UP000593577"/>
    </source>
</evidence>
<dbReference type="EMBL" id="JABFAA010000007">
    <property type="protein sequence ID" value="MBA0686062.1"/>
    <property type="molecule type" value="Genomic_DNA"/>
</dbReference>
<dbReference type="AlphaFoldDB" id="A0A7J8XFV7"/>
<proteinExistence type="predicted"/>
<comment type="caution">
    <text evidence="1">The sequence shown here is derived from an EMBL/GenBank/DDBJ whole genome shotgun (WGS) entry which is preliminary data.</text>
</comment>
<organism evidence="1 2">
    <name type="scientific">Gossypium aridum</name>
    <name type="common">American cotton</name>
    <name type="synonym">Erioxylum aridum</name>
    <dbReference type="NCBI Taxonomy" id="34290"/>
    <lineage>
        <taxon>Eukaryota</taxon>
        <taxon>Viridiplantae</taxon>
        <taxon>Streptophyta</taxon>
        <taxon>Embryophyta</taxon>
        <taxon>Tracheophyta</taxon>
        <taxon>Spermatophyta</taxon>
        <taxon>Magnoliopsida</taxon>
        <taxon>eudicotyledons</taxon>
        <taxon>Gunneridae</taxon>
        <taxon>Pentapetalae</taxon>
        <taxon>rosids</taxon>
        <taxon>malvids</taxon>
        <taxon>Malvales</taxon>
        <taxon>Malvaceae</taxon>
        <taxon>Malvoideae</taxon>
        <taxon>Gossypium</taxon>
    </lineage>
</organism>